<gene>
    <name evidence="1" type="ORF">K8V70_00290</name>
</gene>
<protein>
    <submittedName>
        <fullName evidence="1">Uncharacterized protein</fullName>
    </submittedName>
</protein>
<dbReference type="AlphaFoldDB" id="A0A921IT01"/>
<name>A0A921IT01_9ACTN</name>
<dbReference type="OrthoDB" id="3231571at2"/>
<dbReference type="InterPro" id="IPR046929">
    <property type="entry name" value="HTH_Tnp"/>
</dbReference>
<evidence type="ECO:0000313" key="1">
    <source>
        <dbReference type="EMBL" id="HJG36295.1"/>
    </source>
</evidence>
<evidence type="ECO:0000313" key="2">
    <source>
        <dbReference type="Proteomes" id="UP000753256"/>
    </source>
</evidence>
<comment type="caution">
    <text evidence="1">The sequence shown here is derived from an EMBL/GenBank/DDBJ whole genome shotgun (WGS) entry which is preliminary data.</text>
</comment>
<dbReference type="RefSeq" id="WP_102372968.1">
    <property type="nucleotide sequence ID" value="NZ_DYUZ01000002.1"/>
</dbReference>
<dbReference type="Proteomes" id="UP000753256">
    <property type="component" value="Unassembled WGS sequence"/>
</dbReference>
<reference evidence="1" key="1">
    <citation type="journal article" date="2021" name="PeerJ">
        <title>Extensive microbial diversity within the chicken gut microbiome revealed by metagenomics and culture.</title>
        <authorList>
            <person name="Gilroy R."/>
            <person name="Ravi A."/>
            <person name="Getino M."/>
            <person name="Pursley I."/>
            <person name="Horton D.L."/>
            <person name="Alikhan N.F."/>
            <person name="Baker D."/>
            <person name="Gharbi K."/>
            <person name="Hall N."/>
            <person name="Watson M."/>
            <person name="Adriaenssens E.M."/>
            <person name="Foster-Nyarko E."/>
            <person name="Jarju S."/>
            <person name="Secka A."/>
            <person name="Antonio M."/>
            <person name="Oren A."/>
            <person name="Chaudhuri R.R."/>
            <person name="La Ragione R."/>
            <person name="Hildebrand F."/>
            <person name="Pallen M.J."/>
        </authorList>
    </citation>
    <scope>NUCLEOTIDE SEQUENCE</scope>
    <source>
        <strain evidence="1">ChiHjej13B12-9602</strain>
    </source>
</reference>
<proteinExistence type="predicted"/>
<accession>A0A921IT01</accession>
<dbReference type="EMBL" id="DYUZ01000002">
    <property type="protein sequence ID" value="HJG36295.1"/>
    <property type="molecule type" value="Genomic_DNA"/>
</dbReference>
<organism evidence="1 2">
    <name type="scientific">Enorma phocaeensis</name>
    <dbReference type="NCBI Taxonomy" id="1871019"/>
    <lineage>
        <taxon>Bacteria</taxon>
        <taxon>Bacillati</taxon>
        <taxon>Actinomycetota</taxon>
        <taxon>Coriobacteriia</taxon>
        <taxon>Coriobacteriales</taxon>
        <taxon>Coriobacteriaceae</taxon>
        <taxon>Enorma</taxon>
    </lineage>
</organism>
<dbReference type="Pfam" id="PF20310">
    <property type="entry name" value="HTH_Tnp_2"/>
    <property type="match status" value="1"/>
</dbReference>
<sequence length="169" mass="19072">MANRTFTSEERAYLESLPAVAAVGDDTISYAPEFRNACMERYYAGESPAAIFREAGLDPAFIGYKRIERCIARWRGPKDPASSTSDIKVAAEQRDIRQQNRDLKTRVAALQGLVELADARNIHVVRKSLRFELIDRLHEEDPDFAISTACEELGVSVGGYYRWRNARGE</sequence>
<reference evidence="1" key="2">
    <citation type="submission" date="2021-09" db="EMBL/GenBank/DDBJ databases">
        <authorList>
            <person name="Gilroy R."/>
        </authorList>
    </citation>
    <scope>NUCLEOTIDE SEQUENCE</scope>
    <source>
        <strain evidence="1">ChiHjej13B12-9602</strain>
    </source>
</reference>